<dbReference type="RefSeq" id="WP_010962132.1">
    <property type="nucleotide sequence ID" value="NC_002977.6"/>
</dbReference>
<dbReference type="HOGENOM" id="CLU_2717722_0_0_6"/>
<dbReference type="AlphaFoldDB" id="Q602X0"/>
<evidence type="ECO:0000313" key="1">
    <source>
        <dbReference type="EMBL" id="AAU90961.1"/>
    </source>
</evidence>
<dbReference type="PROSITE" id="PS51257">
    <property type="entry name" value="PROKAR_LIPOPROTEIN"/>
    <property type="match status" value="1"/>
</dbReference>
<evidence type="ECO:0000313" key="2">
    <source>
        <dbReference type="Proteomes" id="UP000006821"/>
    </source>
</evidence>
<dbReference type="Proteomes" id="UP000006821">
    <property type="component" value="Chromosome"/>
</dbReference>
<dbReference type="EMBL" id="AE017282">
    <property type="protein sequence ID" value="AAU90961.1"/>
    <property type="molecule type" value="Genomic_DNA"/>
</dbReference>
<protein>
    <submittedName>
        <fullName evidence="1">Conserved domain protein</fullName>
    </submittedName>
</protein>
<proteinExistence type="predicted"/>
<accession>Q602X0</accession>
<reference evidence="1 2" key="1">
    <citation type="journal article" date="2004" name="PLoS Biol.">
        <title>Genomic insights into methanotrophy: the complete genome sequence of Methylococcus capsulatus (Bath).</title>
        <authorList>
            <person name="Ward N.L."/>
            <person name="Larsen O."/>
            <person name="Sakwa J."/>
            <person name="Bruseth L."/>
            <person name="Khouri H.M."/>
            <person name="Durkin A.S."/>
            <person name="Dimitrov G."/>
            <person name="Jiang L."/>
            <person name="Scanlan D."/>
            <person name="Kang K.H."/>
            <person name="Lewis M.R."/>
            <person name="Nelson K.E."/>
            <person name="Methe B.A."/>
            <person name="Wu M."/>
            <person name="Heidelberg J.F."/>
            <person name="Paulsen I.T."/>
            <person name="Fouts D.E."/>
            <person name="Ravel J."/>
            <person name="Tettelin H."/>
            <person name="Ren Q."/>
            <person name="Read T.D."/>
            <person name="DeBoy R.T."/>
            <person name="Seshadri R."/>
            <person name="Salzberg S.L."/>
            <person name="Jensen H.B."/>
            <person name="Birkeland N.K."/>
            <person name="Nelson W.C."/>
            <person name="Dodson R.J."/>
            <person name="Grindhaug S.H."/>
            <person name="Holt I.E."/>
            <person name="Eidhammer I."/>
            <person name="Jonasen I."/>
            <person name="Vanaken S."/>
            <person name="Utterback T.R."/>
            <person name="Feldblyum T.V."/>
            <person name="Fraser C.M."/>
            <person name="Lillehaug J.R."/>
            <person name="Eisen J.A."/>
        </authorList>
    </citation>
    <scope>NUCLEOTIDE SEQUENCE [LARGE SCALE GENOMIC DNA]</scope>
    <source>
        <strain evidence="2">ATCC 33009 / NCIMB 11132 / Bath</strain>
    </source>
</reference>
<organism evidence="1 2">
    <name type="scientific">Methylococcus capsulatus (strain ATCC 33009 / NCIMB 11132 / Bath)</name>
    <dbReference type="NCBI Taxonomy" id="243233"/>
    <lineage>
        <taxon>Bacteria</taxon>
        <taxon>Pseudomonadati</taxon>
        <taxon>Pseudomonadota</taxon>
        <taxon>Gammaproteobacteria</taxon>
        <taxon>Methylococcales</taxon>
        <taxon>Methylococcaceae</taxon>
        <taxon>Methylococcus</taxon>
    </lineage>
</organism>
<name>Q602X0_METCA</name>
<sequence>MLTPQEKCVGGGALLMLAFCIGVLAGCDCLACEPTGYAKFADTLSVLHGERPIEFGAGLQCEFTERTDAGSR</sequence>
<gene>
    <name evidence="1" type="ordered locus">MCA2938</name>
</gene>
<dbReference type="STRING" id="243233.MCA2938"/>
<dbReference type="KEGG" id="mca:MCA2938"/>
<dbReference type="GeneID" id="88225106"/>